<keyword evidence="4" id="KW-1185">Reference proteome</keyword>
<proteinExistence type="predicted"/>
<feature type="region of interest" description="Disordered" evidence="1">
    <location>
        <begin position="126"/>
        <end position="145"/>
    </location>
</feature>
<comment type="caution">
    <text evidence="2">The sequence shown here is derived from an EMBL/GenBank/DDBJ whole genome shotgun (WGS) entry which is preliminary data.</text>
</comment>
<name>A0AAE0WYA1_9PEZI</name>
<evidence type="ECO:0000313" key="2">
    <source>
        <dbReference type="EMBL" id="KAK3680520.1"/>
    </source>
</evidence>
<dbReference type="AlphaFoldDB" id="A0AAE0WYA1"/>
<dbReference type="Proteomes" id="UP001270362">
    <property type="component" value="Unassembled WGS sequence"/>
</dbReference>
<evidence type="ECO:0000313" key="4">
    <source>
        <dbReference type="Proteomes" id="UP001270362"/>
    </source>
</evidence>
<reference evidence="2" key="1">
    <citation type="journal article" date="2023" name="Mol. Phylogenet. Evol.">
        <title>Genome-scale phylogeny and comparative genomics of the fungal order Sordariales.</title>
        <authorList>
            <person name="Hensen N."/>
            <person name="Bonometti L."/>
            <person name="Westerberg I."/>
            <person name="Brannstrom I.O."/>
            <person name="Guillou S."/>
            <person name="Cros-Aarteil S."/>
            <person name="Calhoun S."/>
            <person name="Haridas S."/>
            <person name="Kuo A."/>
            <person name="Mondo S."/>
            <person name="Pangilinan J."/>
            <person name="Riley R."/>
            <person name="LaButti K."/>
            <person name="Andreopoulos B."/>
            <person name="Lipzen A."/>
            <person name="Chen C."/>
            <person name="Yan M."/>
            <person name="Daum C."/>
            <person name="Ng V."/>
            <person name="Clum A."/>
            <person name="Steindorff A."/>
            <person name="Ohm R.A."/>
            <person name="Martin F."/>
            <person name="Silar P."/>
            <person name="Natvig D.O."/>
            <person name="Lalanne C."/>
            <person name="Gautier V."/>
            <person name="Ament-Velasquez S.L."/>
            <person name="Kruys A."/>
            <person name="Hutchinson M.I."/>
            <person name="Powell A.J."/>
            <person name="Barry K."/>
            <person name="Miller A.N."/>
            <person name="Grigoriev I.V."/>
            <person name="Debuchy R."/>
            <person name="Gladieux P."/>
            <person name="Hiltunen Thoren M."/>
            <person name="Johannesson H."/>
        </authorList>
    </citation>
    <scope>NUCLEOTIDE SEQUENCE</scope>
    <source>
        <strain evidence="2">CBS 314.62</strain>
    </source>
</reference>
<evidence type="ECO:0000256" key="1">
    <source>
        <dbReference type="SAM" id="MobiDB-lite"/>
    </source>
</evidence>
<organism evidence="2 4">
    <name type="scientific">Podospora appendiculata</name>
    <dbReference type="NCBI Taxonomy" id="314037"/>
    <lineage>
        <taxon>Eukaryota</taxon>
        <taxon>Fungi</taxon>
        <taxon>Dikarya</taxon>
        <taxon>Ascomycota</taxon>
        <taxon>Pezizomycotina</taxon>
        <taxon>Sordariomycetes</taxon>
        <taxon>Sordariomycetidae</taxon>
        <taxon>Sordariales</taxon>
        <taxon>Podosporaceae</taxon>
        <taxon>Podospora</taxon>
    </lineage>
</organism>
<sequence>MPHLGEGAITAGSVRCPALDRSAKFNVLDCGDAPVRGNQKTGASLILITVPCREKLLRANVSRLFAITPTLSCSPNPSIAHRLRDADKIKGLILYLQLPRPKRGPPWIPPITPSRRAETPPIRARRTCARPPPLRPTRQDHRQAPPPVACRKLRRCWLNRHRHYVIRQFDPAVQRAGIDKPDLSHPTIRSIAPASVHANAPSSCRARGC</sequence>
<reference evidence="2" key="2">
    <citation type="submission" date="2023-06" db="EMBL/GenBank/DDBJ databases">
        <authorList>
            <consortium name="Lawrence Berkeley National Laboratory"/>
            <person name="Haridas S."/>
            <person name="Hensen N."/>
            <person name="Bonometti L."/>
            <person name="Westerberg I."/>
            <person name="Brannstrom I.O."/>
            <person name="Guillou S."/>
            <person name="Cros-Aarteil S."/>
            <person name="Calhoun S."/>
            <person name="Kuo A."/>
            <person name="Mondo S."/>
            <person name="Pangilinan J."/>
            <person name="Riley R."/>
            <person name="Labutti K."/>
            <person name="Andreopoulos B."/>
            <person name="Lipzen A."/>
            <person name="Chen C."/>
            <person name="Yanf M."/>
            <person name="Daum C."/>
            <person name="Ng V."/>
            <person name="Clum A."/>
            <person name="Steindorff A."/>
            <person name="Ohm R."/>
            <person name="Martin F."/>
            <person name="Silar P."/>
            <person name="Natvig D."/>
            <person name="Lalanne C."/>
            <person name="Gautier V."/>
            <person name="Ament-Velasquez S.L."/>
            <person name="Kruys A."/>
            <person name="Hutchinson M.I."/>
            <person name="Powell A.J."/>
            <person name="Barry K."/>
            <person name="Miller A.N."/>
            <person name="Grigoriev I.V."/>
            <person name="Debuchy R."/>
            <person name="Gladieux P."/>
            <person name="Thoren M.H."/>
            <person name="Johannesson H."/>
        </authorList>
    </citation>
    <scope>NUCLEOTIDE SEQUENCE</scope>
    <source>
        <strain evidence="2">CBS 314.62</strain>
    </source>
</reference>
<protein>
    <submittedName>
        <fullName evidence="2">Uncharacterized protein</fullName>
    </submittedName>
</protein>
<dbReference type="EMBL" id="JAULSO010000024">
    <property type="protein sequence ID" value="KAK3680520.1"/>
    <property type="molecule type" value="Genomic_DNA"/>
</dbReference>
<accession>A0AAE0WYA1</accession>
<evidence type="ECO:0000313" key="3">
    <source>
        <dbReference type="EMBL" id="KAK3687202.1"/>
    </source>
</evidence>
<gene>
    <name evidence="3" type="ORF">B0T22DRAFT_122054</name>
    <name evidence="2" type="ORF">B0T22DRAFT_195506</name>
</gene>
<dbReference type="EMBL" id="JAULSO010000002">
    <property type="protein sequence ID" value="KAK3687202.1"/>
    <property type="molecule type" value="Genomic_DNA"/>
</dbReference>